<feature type="transmembrane region" description="Helical" evidence="1">
    <location>
        <begin position="413"/>
        <end position="429"/>
    </location>
</feature>
<feature type="transmembrane region" description="Helical" evidence="1">
    <location>
        <begin position="332"/>
        <end position="353"/>
    </location>
</feature>
<feature type="transmembrane region" description="Helical" evidence="1">
    <location>
        <begin position="374"/>
        <end position="393"/>
    </location>
</feature>
<sequence>MQYLPSFGSIDANQVIAALLVAYYAFHRFDTPRNTRSQTSWFQYWGSRISYVVSCLGLLLGLTWAIGKNPKLLELLHSDTQNALPDMNGIETPLVAALVMTTLLPAFPGLRELDERILSLFHKLGAIPFGAMRWAQQMKDAPFRISDSLMAEMVNYIDNTAALPGRLVTELHPDPQSDKLRFKFTRNLALYVAISTMRSRARFANEYSDDMTAFDKALMGFFAHAVGYFALAAQVASGPSSGGTETLRDASDRFHELTLQTYEELRIMLARILLYSCRGEHEVAGRLHEIGFAICAPKPVRIPGNQLALDLLGVMVIFVCVGSLFGRGRPDIALWLGMTVALNYCIAVLFAVLPKQIWSFADIRCSNERPVLSYLLSAVLTFTTILPVSFAFYRLRAAVLPIPWHLTFAQQSLWLLLPTVMALVIAFACDNYAQRQADPPWLTWAEALGIGGIIAFCGFLVNHMQEQIGVSHQRPVMIPIVIGASMGALFGSTIPRWYRRTLRQAGTTPASDMSDVTLSLVPGNPAGAAAAQAGLAD</sequence>
<feature type="transmembrane region" description="Helical" evidence="1">
    <location>
        <begin position="87"/>
        <end position="107"/>
    </location>
</feature>
<keyword evidence="1" id="KW-0812">Transmembrane</keyword>
<feature type="transmembrane region" description="Helical" evidence="1">
    <location>
        <begin position="49"/>
        <end position="67"/>
    </location>
</feature>
<evidence type="ECO:0000313" key="3">
    <source>
        <dbReference type="Proteomes" id="UP000239724"/>
    </source>
</evidence>
<name>A0A2S6NKJ9_RHOGL</name>
<dbReference type="AlphaFoldDB" id="A0A2S6NKJ9"/>
<dbReference type="RefSeq" id="WP_104518126.1">
    <property type="nucleotide sequence ID" value="NZ_NHRY01000070.1"/>
</dbReference>
<keyword evidence="1" id="KW-1133">Transmembrane helix</keyword>
<evidence type="ECO:0000313" key="2">
    <source>
        <dbReference type="EMBL" id="PPQ35603.1"/>
    </source>
</evidence>
<comment type="caution">
    <text evidence="2">The sequence shown here is derived from an EMBL/GenBank/DDBJ whole genome shotgun (WGS) entry which is preliminary data.</text>
</comment>
<feature type="transmembrane region" description="Helical" evidence="1">
    <location>
        <begin position="441"/>
        <end position="464"/>
    </location>
</feature>
<organism evidence="2 3">
    <name type="scientific">Rhodopila globiformis</name>
    <name type="common">Rhodopseudomonas globiformis</name>
    <dbReference type="NCBI Taxonomy" id="1071"/>
    <lineage>
        <taxon>Bacteria</taxon>
        <taxon>Pseudomonadati</taxon>
        <taxon>Pseudomonadota</taxon>
        <taxon>Alphaproteobacteria</taxon>
        <taxon>Acetobacterales</taxon>
        <taxon>Acetobacteraceae</taxon>
        <taxon>Rhodopila</taxon>
    </lineage>
</organism>
<feature type="transmembrane region" description="Helical" evidence="1">
    <location>
        <begin position="12"/>
        <end position="29"/>
    </location>
</feature>
<feature type="transmembrane region" description="Helical" evidence="1">
    <location>
        <begin position="476"/>
        <end position="494"/>
    </location>
</feature>
<dbReference type="Proteomes" id="UP000239724">
    <property type="component" value="Unassembled WGS sequence"/>
</dbReference>
<dbReference type="OrthoDB" id="5465390at2"/>
<keyword evidence="1" id="KW-0472">Membrane</keyword>
<feature type="transmembrane region" description="Helical" evidence="1">
    <location>
        <begin position="307"/>
        <end position="326"/>
    </location>
</feature>
<protein>
    <submittedName>
        <fullName evidence="2">Uncharacterized protein</fullName>
    </submittedName>
</protein>
<reference evidence="2 3" key="1">
    <citation type="journal article" date="2018" name="Arch. Microbiol.">
        <title>New insights into the metabolic potential of the phototrophic purple bacterium Rhodopila globiformis DSM 161(T) from its draft genome sequence and evidence for a vanadium-dependent nitrogenase.</title>
        <authorList>
            <person name="Imhoff J.F."/>
            <person name="Rahn T."/>
            <person name="Kunzel S."/>
            <person name="Neulinger S.C."/>
        </authorList>
    </citation>
    <scope>NUCLEOTIDE SEQUENCE [LARGE SCALE GENOMIC DNA]</scope>
    <source>
        <strain evidence="2 3">DSM 161</strain>
    </source>
</reference>
<evidence type="ECO:0000256" key="1">
    <source>
        <dbReference type="SAM" id="Phobius"/>
    </source>
</evidence>
<accession>A0A2S6NKJ9</accession>
<keyword evidence="3" id="KW-1185">Reference proteome</keyword>
<proteinExistence type="predicted"/>
<dbReference type="EMBL" id="NHRY01000070">
    <property type="protein sequence ID" value="PPQ35603.1"/>
    <property type="molecule type" value="Genomic_DNA"/>
</dbReference>
<gene>
    <name evidence="2" type="ORF">CCS01_06950</name>
</gene>